<accession>A0ABZ3D355</accession>
<dbReference type="InterPro" id="IPR025693">
    <property type="entry name" value="Gly-zipper_OmpA-like_dom"/>
</dbReference>
<evidence type="ECO:0000313" key="2">
    <source>
        <dbReference type="EMBL" id="XAE42140.1"/>
    </source>
</evidence>
<evidence type="ECO:0000313" key="3">
    <source>
        <dbReference type="Proteomes" id="UP001449795"/>
    </source>
</evidence>
<protein>
    <submittedName>
        <fullName evidence="2">Glycine zipper family protein</fullName>
    </submittedName>
</protein>
<proteinExistence type="predicted"/>
<feature type="domain" description="Glycine-zipper-containing OmpA-like membrane" evidence="1">
    <location>
        <begin position="40"/>
        <end position="80"/>
    </location>
</feature>
<sequence>MPRPGESFAIFQQHDAQCRIYAQTQTGLSPSQGEASSGLRSAALGTGIGAASGALLGSASGNAGRGAAIGAGSGLLLGSVLGAARGRQTAQSFQHRYDGAYAQCMVGNGEQLPPPPVAYMPPPAIVYPPPAVLYPAP</sequence>
<organism evidence="2 3">
    <name type="scientific">Nguyenibacter vanlangensis</name>
    <dbReference type="NCBI Taxonomy" id="1216886"/>
    <lineage>
        <taxon>Bacteria</taxon>
        <taxon>Pseudomonadati</taxon>
        <taxon>Pseudomonadota</taxon>
        <taxon>Alphaproteobacteria</taxon>
        <taxon>Acetobacterales</taxon>
        <taxon>Acetobacteraceae</taxon>
        <taxon>Nguyenibacter</taxon>
    </lineage>
</organism>
<reference evidence="2 3" key="1">
    <citation type="submission" date="2024-04" db="EMBL/GenBank/DDBJ databases">
        <title>Complete genome sequence of Nguyenibacter vanlangesis HBCM-1154, a strain capable of nitrogen fixation, IAA production, and phosphorus solubilization isolated from sugarcane soil.</title>
        <authorList>
            <person name="MY HANH P."/>
        </authorList>
    </citation>
    <scope>NUCLEOTIDE SEQUENCE [LARGE SCALE GENOMIC DNA]</scope>
    <source>
        <strain evidence="2 3">HBCM 1154</strain>
    </source>
</reference>
<dbReference type="Proteomes" id="UP001449795">
    <property type="component" value="Chromosome"/>
</dbReference>
<dbReference type="EMBL" id="CP152276">
    <property type="protein sequence ID" value="XAE42140.1"/>
    <property type="molecule type" value="Genomic_DNA"/>
</dbReference>
<keyword evidence="3" id="KW-1185">Reference proteome</keyword>
<dbReference type="RefSeq" id="WP_323989870.1">
    <property type="nucleotide sequence ID" value="NZ_CP152276.1"/>
</dbReference>
<gene>
    <name evidence="2" type="ORF">AAC691_17995</name>
</gene>
<evidence type="ECO:0000259" key="1">
    <source>
        <dbReference type="Pfam" id="PF13436"/>
    </source>
</evidence>
<dbReference type="Pfam" id="PF13436">
    <property type="entry name" value="Gly-zipper_OmpA"/>
    <property type="match status" value="1"/>
</dbReference>
<name>A0ABZ3D355_9PROT</name>